<sequence length="603" mass="64326">MIDRVGVFGYNLPARQNAVIQPAQFNIVGAIGRFARGLTSVIPINNTSELVLKTGGPKVGYLGYYVLTSLFQNLQGQPAKIYVKPYVASDAVQATATVVDQSSAATLAISAAYGDGTVSIVDKSFDGNLSGYTINSNFGAGDLGGRFQTTVGTNASLGATSLVLSSVAGLRIGDILKIRSTSLQYTKISAIDANTNTVTCTALTAATVATDPVDTLGFQITCYRKNSNGIVSKVSLPENSIWLSLEPENTEFYVNNAFKNHPYLSLTDSASASSPVQNTYPSSITTPAFLASGSDGTAPSSASDWNLYSAFDIYPVRFLFNTDTTLSGVNIAGEAYCGNRLDTPQWLYNIPAQQSKASYIAIGQSYQRSNQVNGEIVAGWRNVTDPIGVGSNPVLRIPNVGAIVGTWIRAFFTGGVHRSPAGDDFPLIGFLTTSDATENTFTEQDRADLQNAGINIIQDLPGRGTLNRSFITPSTSAAYLFGKWNLLQNFIKISAAESNSAAENRPNRIAALKNIGNAIEDFGERLYDASYPFGIDPANGAFGQFFNPDGTISTFDQVFQVQVDQFNNPNSAITNGEGSIYVFFYPSPDLRKLGIGVGFLIPV</sequence>
<name>A0ABY2M970_9LEPT</name>
<accession>A0ABY2M970</accession>
<keyword evidence="2" id="KW-1185">Reference proteome</keyword>
<organism evidence="1 2">
    <name type="scientific">Leptospira langatensis</name>
    <dbReference type="NCBI Taxonomy" id="2484983"/>
    <lineage>
        <taxon>Bacteria</taxon>
        <taxon>Pseudomonadati</taxon>
        <taxon>Spirochaetota</taxon>
        <taxon>Spirochaetia</taxon>
        <taxon>Leptospirales</taxon>
        <taxon>Leptospiraceae</taxon>
        <taxon>Leptospira</taxon>
    </lineage>
</organism>
<evidence type="ECO:0000313" key="1">
    <source>
        <dbReference type="EMBL" id="TGL39632.1"/>
    </source>
</evidence>
<dbReference type="EMBL" id="RQGC01000009">
    <property type="protein sequence ID" value="TGL39632.1"/>
    <property type="molecule type" value="Genomic_DNA"/>
</dbReference>
<proteinExistence type="predicted"/>
<protein>
    <submittedName>
        <fullName evidence="1">Uncharacterized protein</fullName>
    </submittedName>
</protein>
<gene>
    <name evidence="1" type="ORF">EHQ53_14010</name>
</gene>
<evidence type="ECO:0000313" key="2">
    <source>
        <dbReference type="Proteomes" id="UP000297273"/>
    </source>
</evidence>
<reference evidence="2" key="1">
    <citation type="journal article" date="2019" name="PLoS Negl. Trop. Dis.">
        <title>Revisiting the worldwide diversity of Leptospira species in the environment.</title>
        <authorList>
            <person name="Vincent A.T."/>
            <person name="Schiettekatte O."/>
            <person name="Bourhy P."/>
            <person name="Veyrier F.J."/>
            <person name="Picardeau M."/>
        </authorList>
    </citation>
    <scope>NUCLEOTIDE SEQUENCE [LARGE SCALE GENOMIC DNA]</scope>
    <source>
        <strain evidence="2">201702690</strain>
    </source>
</reference>
<comment type="caution">
    <text evidence="1">The sequence shown here is derived from an EMBL/GenBank/DDBJ whole genome shotgun (WGS) entry which is preliminary data.</text>
</comment>
<dbReference type="Proteomes" id="UP000297273">
    <property type="component" value="Unassembled WGS sequence"/>
</dbReference>
<dbReference type="RefSeq" id="WP_135646408.1">
    <property type="nucleotide sequence ID" value="NZ_RQGC01000009.1"/>
</dbReference>